<evidence type="ECO:0000313" key="1">
    <source>
        <dbReference type="EMBL" id="MBU2724904.1"/>
    </source>
</evidence>
<organism evidence="1 2">
    <name type="scientific">Acidithiobacillus ferridurans</name>
    <dbReference type="NCBI Taxonomy" id="1232575"/>
    <lineage>
        <taxon>Bacteria</taxon>
        <taxon>Pseudomonadati</taxon>
        <taxon>Pseudomonadota</taxon>
        <taxon>Acidithiobacillia</taxon>
        <taxon>Acidithiobacillales</taxon>
        <taxon>Acidithiobacillaceae</taxon>
        <taxon>Acidithiobacillus</taxon>
    </lineage>
</organism>
<protein>
    <submittedName>
        <fullName evidence="1">Uncharacterized protein</fullName>
    </submittedName>
</protein>
<dbReference type="InterPro" id="IPR025660">
    <property type="entry name" value="Pept_his_AS"/>
</dbReference>
<dbReference type="Proteomes" id="UP000887300">
    <property type="component" value="Unassembled WGS sequence"/>
</dbReference>
<proteinExistence type="predicted"/>
<dbReference type="EMBL" id="JABBHS010000534">
    <property type="protein sequence ID" value="MBU2724904.1"/>
    <property type="molecule type" value="Genomic_DNA"/>
</dbReference>
<gene>
    <name evidence="1" type="ORF">HF568_17280</name>
</gene>
<name>A0A8X8GC23_ACIFI</name>
<accession>A0A8X8GC23</accession>
<evidence type="ECO:0000313" key="2">
    <source>
        <dbReference type="Proteomes" id="UP000887300"/>
    </source>
</evidence>
<dbReference type="AlphaFoldDB" id="A0A8X8GC23"/>
<comment type="caution">
    <text evidence="1">The sequence shown here is derived from an EMBL/GenBank/DDBJ whole genome shotgun (WGS) entry which is preliminary data.</text>
</comment>
<dbReference type="RefSeq" id="WP_215886045.1">
    <property type="nucleotide sequence ID" value="NZ_CP134225.1"/>
</dbReference>
<dbReference type="PROSITE" id="PS00639">
    <property type="entry name" value="THIOL_PROTEASE_HIS"/>
    <property type="match status" value="1"/>
</dbReference>
<sequence>MNASELESLFGTDDAMGVVFDPCANYGEGGSVFGDGTNAITCTNYAWQVKRRLSTHAVQVVGFSNDDNPDCDAVREEWHMGGHDFAIVDHRFLVDTWVRLVECAREKIVYDLDQDGDIQEACKTYGNPKNWVEIDRDKGFTKFTDTSGGCDNMIQKFNLR</sequence>
<reference evidence="1" key="1">
    <citation type="journal article" date="2021" name="ISME J.">
        <title>Genomic evolution of the class Acidithiobacillia: deep-branching Proteobacteria living in extreme acidic conditions.</title>
        <authorList>
            <person name="Moya-Beltran A."/>
            <person name="Beard S."/>
            <person name="Rojas-Villalobos C."/>
            <person name="Issotta F."/>
            <person name="Gallardo Y."/>
            <person name="Ulloa R."/>
            <person name="Giaveno A."/>
            <person name="Degli Esposti M."/>
            <person name="Johnson D.B."/>
            <person name="Quatrini R."/>
        </authorList>
    </citation>
    <scope>NUCLEOTIDE SEQUENCE</scope>
    <source>
        <strain evidence="1">DSM 583</strain>
    </source>
</reference>